<dbReference type="Gene3D" id="3.40.50.1820">
    <property type="entry name" value="alpha/beta hydrolase"/>
    <property type="match status" value="1"/>
</dbReference>
<accession>A0AAD9XTB0</accession>
<dbReference type="SUPFAM" id="SSF53474">
    <property type="entry name" value="alpha/beta-Hydrolases"/>
    <property type="match status" value="1"/>
</dbReference>
<dbReference type="PANTHER" id="PTHR23024">
    <property type="entry name" value="ARYLACETAMIDE DEACETYLASE"/>
    <property type="match status" value="1"/>
</dbReference>
<sequence>MKIKLKDIESGHWSFFTLSSTRLNMDRIHVLSSIILASLLFFSLTICPVISTNNNSNSEEQQPIAIDLYPFIRIYKNGSVERFLDTQVVPPSFDPKTNVESKDVVYSPEHHLSVRLYLPKNTHQNRKLPLLVYFHGGAFIVGNASDPAIHHFLNSLVSEAELIAVSVDYRLAPEHPIPAAYDDSWTALKWVASHVNQNGPEDWLNFHADFQLVFLSGDSAGANIAHQMALKRGQKEKLEGLMINTTFKGKILCHPFFWGNHSVPGESETEYEKNRAWGELLWKVACPNSRGGVDDPWMNPGKDPNLGRVGCSRVQVFVSEKDYLRERGWYYAQKLRESGWSGDMEVVEYKDEGHDFHLVNLTSKNSVDLRHRIVSFINHY</sequence>
<evidence type="ECO:0000256" key="3">
    <source>
        <dbReference type="SAM" id="Phobius"/>
    </source>
</evidence>
<protein>
    <recommendedName>
        <fullName evidence="4">Alpha/beta hydrolase fold-3 domain-containing protein</fullName>
    </recommendedName>
</protein>
<reference evidence="5" key="1">
    <citation type="journal article" date="2023" name="Plant J.">
        <title>Genome sequences and population genomics provide insights into the demographic history, inbreeding, and mutation load of two 'living fossil' tree species of Dipteronia.</title>
        <authorList>
            <person name="Feng Y."/>
            <person name="Comes H.P."/>
            <person name="Chen J."/>
            <person name="Zhu S."/>
            <person name="Lu R."/>
            <person name="Zhang X."/>
            <person name="Li P."/>
            <person name="Qiu J."/>
            <person name="Olsen K.M."/>
            <person name="Qiu Y."/>
        </authorList>
    </citation>
    <scope>NUCLEOTIDE SEQUENCE</scope>
    <source>
        <strain evidence="5">KIB01</strain>
    </source>
</reference>
<evidence type="ECO:0000313" key="6">
    <source>
        <dbReference type="Proteomes" id="UP001280121"/>
    </source>
</evidence>
<feature type="active site" evidence="2">
    <location>
        <position position="219"/>
    </location>
</feature>
<evidence type="ECO:0000256" key="1">
    <source>
        <dbReference type="ARBA" id="ARBA00010515"/>
    </source>
</evidence>
<feature type="domain" description="Alpha/beta hydrolase fold-3" evidence="4">
    <location>
        <begin position="131"/>
        <end position="357"/>
    </location>
</feature>
<evidence type="ECO:0000259" key="4">
    <source>
        <dbReference type="Pfam" id="PF07859"/>
    </source>
</evidence>
<comment type="caution">
    <text evidence="5">The sequence shown here is derived from an EMBL/GenBank/DDBJ whole genome shotgun (WGS) entry which is preliminary data.</text>
</comment>
<dbReference type="PANTHER" id="PTHR23024:SF467">
    <property type="entry name" value="CARBOXYLESTERASE 12-RELATED"/>
    <property type="match status" value="1"/>
</dbReference>
<organism evidence="5 6">
    <name type="scientific">Dipteronia dyeriana</name>
    <dbReference type="NCBI Taxonomy" id="168575"/>
    <lineage>
        <taxon>Eukaryota</taxon>
        <taxon>Viridiplantae</taxon>
        <taxon>Streptophyta</taxon>
        <taxon>Embryophyta</taxon>
        <taxon>Tracheophyta</taxon>
        <taxon>Spermatophyta</taxon>
        <taxon>Magnoliopsida</taxon>
        <taxon>eudicotyledons</taxon>
        <taxon>Gunneridae</taxon>
        <taxon>Pentapetalae</taxon>
        <taxon>rosids</taxon>
        <taxon>malvids</taxon>
        <taxon>Sapindales</taxon>
        <taxon>Sapindaceae</taxon>
        <taxon>Hippocastanoideae</taxon>
        <taxon>Acereae</taxon>
        <taxon>Dipteronia</taxon>
    </lineage>
</organism>
<keyword evidence="6" id="KW-1185">Reference proteome</keyword>
<dbReference type="Proteomes" id="UP001280121">
    <property type="component" value="Unassembled WGS sequence"/>
</dbReference>
<dbReference type="GO" id="GO:0016787">
    <property type="term" value="F:hydrolase activity"/>
    <property type="evidence" value="ECO:0007669"/>
    <property type="project" value="InterPro"/>
</dbReference>
<comment type="similarity">
    <text evidence="1">Belongs to the 'GDXG' lipolytic enzyme family.</text>
</comment>
<feature type="transmembrane region" description="Helical" evidence="3">
    <location>
        <begin position="28"/>
        <end position="51"/>
    </location>
</feature>
<dbReference type="EMBL" id="JANJYI010000001">
    <property type="protein sequence ID" value="KAK2665122.1"/>
    <property type="molecule type" value="Genomic_DNA"/>
</dbReference>
<evidence type="ECO:0000256" key="2">
    <source>
        <dbReference type="PROSITE-ProRule" id="PRU10038"/>
    </source>
</evidence>
<dbReference type="PROSITE" id="PS01174">
    <property type="entry name" value="LIPASE_GDXG_SER"/>
    <property type="match status" value="1"/>
</dbReference>
<dbReference type="AlphaFoldDB" id="A0AAD9XTB0"/>
<keyword evidence="3" id="KW-0472">Membrane</keyword>
<evidence type="ECO:0000313" key="5">
    <source>
        <dbReference type="EMBL" id="KAK2665122.1"/>
    </source>
</evidence>
<name>A0AAD9XTB0_9ROSI</name>
<dbReference type="Pfam" id="PF07859">
    <property type="entry name" value="Abhydrolase_3"/>
    <property type="match status" value="1"/>
</dbReference>
<dbReference type="InterPro" id="IPR050466">
    <property type="entry name" value="Carboxylest/Gibb_receptor"/>
</dbReference>
<gene>
    <name evidence="5" type="ORF">Ddye_003696</name>
</gene>
<dbReference type="InterPro" id="IPR033140">
    <property type="entry name" value="Lipase_GDXG_put_SER_AS"/>
</dbReference>
<keyword evidence="3" id="KW-0812">Transmembrane</keyword>
<dbReference type="InterPro" id="IPR029058">
    <property type="entry name" value="AB_hydrolase_fold"/>
</dbReference>
<proteinExistence type="inferred from homology"/>
<dbReference type="InterPro" id="IPR013094">
    <property type="entry name" value="AB_hydrolase_3"/>
</dbReference>
<keyword evidence="3" id="KW-1133">Transmembrane helix</keyword>